<evidence type="ECO:0000256" key="8">
    <source>
        <dbReference type="ARBA" id="ARBA00023002"/>
    </source>
</evidence>
<accession>A0A7S0T596</accession>
<dbReference type="GO" id="GO:0005743">
    <property type="term" value="C:mitochondrial inner membrane"/>
    <property type="evidence" value="ECO:0007669"/>
    <property type="project" value="UniProtKB-SubCell"/>
</dbReference>
<dbReference type="PANTHER" id="PTHR43706">
    <property type="entry name" value="NADH DEHYDROGENASE"/>
    <property type="match status" value="1"/>
</dbReference>
<dbReference type="Pfam" id="PF13202">
    <property type="entry name" value="EF-hand_5"/>
    <property type="match status" value="1"/>
</dbReference>
<dbReference type="CDD" id="cd00051">
    <property type="entry name" value="EFh"/>
    <property type="match status" value="1"/>
</dbReference>
<dbReference type="PANTHER" id="PTHR43706:SF47">
    <property type="entry name" value="EXTERNAL NADH-UBIQUINONE OXIDOREDUCTASE 1, MITOCHONDRIAL-RELATED"/>
    <property type="match status" value="1"/>
</dbReference>
<name>A0A7S0T596_9RHOD</name>
<keyword evidence="4" id="KW-0285">Flavoprotein</keyword>
<gene>
    <name evidence="13" type="ORF">EMAD1354_LOCUS1896</name>
</gene>
<keyword evidence="8" id="KW-0560">Oxidoreductase</keyword>
<dbReference type="AlphaFoldDB" id="A0A7S0T596"/>
<dbReference type="PROSITE" id="PS50222">
    <property type="entry name" value="EF_HAND_2"/>
    <property type="match status" value="1"/>
</dbReference>
<proteinExistence type="inferred from homology"/>
<dbReference type="InterPro" id="IPR011992">
    <property type="entry name" value="EF-hand-dom_pair"/>
</dbReference>
<dbReference type="Pfam" id="PF22366">
    <property type="entry name" value="NDH2_C"/>
    <property type="match status" value="1"/>
</dbReference>
<comment type="subcellular location">
    <subcellularLocation>
        <location evidence="1">Mitochondrion inner membrane</location>
        <topology evidence="1">Peripheral membrane protein</topology>
        <orientation evidence="1">Intermembrane side</orientation>
    </subcellularLocation>
</comment>
<evidence type="ECO:0000256" key="10">
    <source>
        <dbReference type="ARBA" id="ARBA00047599"/>
    </source>
</evidence>
<evidence type="ECO:0000256" key="1">
    <source>
        <dbReference type="ARBA" id="ARBA00004137"/>
    </source>
</evidence>
<dbReference type="EMBL" id="HBFE01002853">
    <property type="protein sequence ID" value="CAD8725816.1"/>
    <property type="molecule type" value="Transcribed_RNA"/>
</dbReference>
<sequence>MADDDDTDLVDGVKKKRVVVLGTGWGAVPILKNIDTNKYEVICVSPRNYFLMTPLLPSVAVGTVETRTVCESIRSLSLGKRIKYVEAEATDIDPKNKVIRCNKNTELHGDLDHRRTSAELKLDPGKTSSSRAIQDSTRARPNFELEYDYLVVAIGAENQTFNTPGVTKHAHFLKELPDARRIRAAVSDAFESAVQPGQTEEERKRLLHFVVVGGGPTGVEFAAELNDLVNEDLRHFHHKLVRSDVRISLIEALPTVLGVYDKTVQEYTMKHFKRENIDVLANTFVKEVRAEATVVQKKGEKQLQEIPCALVVWATGIKTRPIINNLMKAIGDTVQTNRRALLTDQYLEVKGAPGMYALGDCATIEVPKMLASVKELFEEGDVIKDNALSLEEFHNLVKSKRDKYPQLEFYIDSIENAFAEGDTNKDGKLSLEEFTKLLERIDKKIKILPATAQVANQEGIYLAKYLNAIEADKDNAKETFKPFRYRHMGSLAYIGSDEAIIDLTGTSLFNIALGGRNAFFLWRSFYFTECFTARTKLLLFADWLRAKIFGRDISRV</sequence>
<keyword evidence="6" id="KW-0106">Calcium</keyword>
<keyword evidence="5" id="KW-0274">FAD</keyword>
<dbReference type="InterPro" id="IPR054585">
    <property type="entry name" value="NDH2-like_C"/>
</dbReference>
<comment type="catalytic activity">
    <reaction evidence="11">
        <text>a ubiquinone + NADH + H(+) = a ubiquinol + NAD(+)</text>
        <dbReference type="Rhea" id="RHEA:23152"/>
        <dbReference type="Rhea" id="RHEA-COMP:9565"/>
        <dbReference type="Rhea" id="RHEA-COMP:9566"/>
        <dbReference type="ChEBI" id="CHEBI:15378"/>
        <dbReference type="ChEBI" id="CHEBI:16389"/>
        <dbReference type="ChEBI" id="CHEBI:17976"/>
        <dbReference type="ChEBI" id="CHEBI:57540"/>
        <dbReference type="ChEBI" id="CHEBI:57945"/>
    </reaction>
</comment>
<dbReference type="Gene3D" id="3.50.50.100">
    <property type="match status" value="2"/>
</dbReference>
<dbReference type="InterPro" id="IPR002048">
    <property type="entry name" value="EF_hand_dom"/>
</dbReference>
<dbReference type="InterPro" id="IPR036188">
    <property type="entry name" value="FAD/NAD-bd_sf"/>
</dbReference>
<dbReference type="SUPFAM" id="SSF47473">
    <property type="entry name" value="EF-hand"/>
    <property type="match status" value="1"/>
</dbReference>
<evidence type="ECO:0000259" key="12">
    <source>
        <dbReference type="PROSITE" id="PS50222"/>
    </source>
</evidence>
<protein>
    <recommendedName>
        <fullName evidence="3">NADH:ubiquinone reductase (non-electrogenic)</fullName>
        <ecNumber evidence="3">1.6.5.9</ecNumber>
    </recommendedName>
</protein>
<evidence type="ECO:0000256" key="9">
    <source>
        <dbReference type="ARBA" id="ARBA00023027"/>
    </source>
</evidence>
<dbReference type="GO" id="GO:0050136">
    <property type="term" value="F:NADH dehydrogenase (quinone) (non-electrogenic) activity"/>
    <property type="evidence" value="ECO:0007669"/>
    <property type="project" value="UniProtKB-EC"/>
</dbReference>
<organism evidence="13">
    <name type="scientific">Erythrolobus madagascarensis</name>
    <dbReference type="NCBI Taxonomy" id="708628"/>
    <lineage>
        <taxon>Eukaryota</taxon>
        <taxon>Rhodophyta</taxon>
        <taxon>Bangiophyceae</taxon>
        <taxon>Porphyridiales</taxon>
        <taxon>Porphyridiaceae</taxon>
        <taxon>Erythrolobus</taxon>
    </lineage>
</organism>
<dbReference type="InterPro" id="IPR045024">
    <property type="entry name" value="NDH-2"/>
</dbReference>
<evidence type="ECO:0000313" key="13">
    <source>
        <dbReference type="EMBL" id="CAD8725816.1"/>
    </source>
</evidence>
<evidence type="ECO:0000256" key="11">
    <source>
        <dbReference type="ARBA" id="ARBA00049010"/>
    </source>
</evidence>
<dbReference type="Pfam" id="PF07992">
    <property type="entry name" value="Pyr_redox_2"/>
    <property type="match status" value="1"/>
</dbReference>
<evidence type="ECO:0000256" key="6">
    <source>
        <dbReference type="ARBA" id="ARBA00022837"/>
    </source>
</evidence>
<comment type="catalytic activity">
    <reaction evidence="10">
        <text>a quinone + NADH + H(+) = a quinol + NAD(+)</text>
        <dbReference type="Rhea" id="RHEA:46160"/>
        <dbReference type="ChEBI" id="CHEBI:15378"/>
        <dbReference type="ChEBI" id="CHEBI:24646"/>
        <dbReference type="ChEBI" id="CHEBI:57540"/>
        <dbReference type="ChEBI" id="CHEBI:57945"/>
        <dbReference type="ChEBI" id="CHEBI:132124"/>
        <dbReference type="EC" id="1.6.5.9"/>
    </reaction>
</comment>
<feature type="domain" description="EF-hand" evidence="12">
    <location>
        <begin position="409"/>
        <end position="444"/>
    </location>
</feature>
<evidence type="ECO:0000256" key="7">
    <source>
        <dbReference type="ARBA" id="ARBA00022946"/>
    </source>
</evidence>
<keyword evidence="7" id="KW-0809">Transit peptide</keyword>
<evidence type="ECO:0000256" key="5">
    <source>
        <dbReference type="ARBA" id="ARBA00022827"/>
    </source>
</evidence>
<dbReference type="SMART" id="SM00054">
    <property type="entry name" value="EFh"/>
    <property type="match status" value="2"/>
</dbReference>
<dbReference type="GO" id="GO:0005509">
    <property type="term" value="F:calcium ion binding"/>
    <property type="evidence" value="ECO:0007669"/>
    <property type="project" value="InterPro"/>
</dbReference>
<evidence type="ECO:0000256" key="3">
    <source>
        <dbReference type="ARBA" id="ARBA00012637"/>
    </source>
</evidence>
<dbReference type="EC" id="1.6.5.9" evidence="3"/>
<keyword evidence="9" id="KW-0520">NAD</keyword>
<dbReference type="PROSITE" id="PS00018">
    <property type="entry name" value="EF_HAND_1"/>
    <property type="match status" value="1"/>
</dbReference>
<evidence type="ECO:0000256" key="2">
    <source>
        <dbReference type="ARBA" id="ARBA00005272"/>
    </source>
</evidence>
<dbReference type="SUPFAM" id="SSF51905">
    <property type="entry name" value="FAD/NAD(P)-binding domain"/>
    <property type="match status" value="2"/>
</dbReference>
<dbReference type="InterPro" id="IPR023753">
    <property type="entry name" value="FAD/NAD-binding_dom"/>
</dbReference>
<evidence type="ECO:0000256" key="4">
    <source>
        <dbReference type="ARBA" id="ARBA00022630"/>
    </source>
</evidence>
<reference evidence="13" key="1">
    <citation type="submission" date="2021-01" db="EMBL/GenBank/DDBJ databases">
        <authorList>
            <person name="Corre E."/>
            <person name="Pelletier E."/>
            <person name="Niang G."/>
            <person name="Scheremetjew M."/>
            <person name="Finn R."/>
            <person name="Kale V."/>
            <person name="Holt S."/>
            <person name="Cochrane G."/>
            <person name="Meng A."/>
            <person name="Brown T."/>
            <person name="Cohen L."/>
        </authorList>
    </citation>
    <scope>NUCLEOTIDE SEQUENCE</scope>
    <source>
        <strain evidence="13">CCMP3276</strain>
    </source>
</reference>
<comment type="similarity">
    <text evidence="2">Belongs to the NADH dehydrogenase family.</text>
</comment>
<dbReference type="InterPro" id="IPR018247">
    <property type="entry name" value="EF_Hand_1_Ca_BS"/>
</dbReference>
<dbReference type="PRINTS" id="PR00368">
    <property type="entry name" value="FADPNR"/>
</dbReference>